<dbReference type="Pfam" id="PF24883">
    <property type="entry name" value="NPHP3_N"/>
    <property type="match status" value="1"/>
</dbReference>
<dbReference type="EMBL" id="KE384737">
    <property type="protein sequence ID" value="KJK77917.1"/>
    <property type="molecule type" value="Genomic_DNA"/>
</dbReference>
<evidence type="ECO:0000313" key="4">
    <source>
        <dbReference type="Proteomes" id="UP000054544"/>
    </source>
</evidence>
<dbReference type="STRING" id="1291518.A0A0D9NV31"/>
<dbReference type="AlphaFoldDB" id="A0A0D9NV31"/>
<keyword evidence="1" id="KW-0677">Repeat</keyword>
<name>A0A0D9NV31_METAN</name>
<dbReference type="Proteomes" id="UP000054544">
    <property type="component" value="Unassembled WGS sequence"/>
</dbReference>
<accession>A0A0D9NV31</accession>
<feature type="domain" description="Nephrocystin 3-like N-terminal" evidence="2">
    <location>
        <begin position="17"/>
        <end position="123"/>
    </location>
</feature>
<proteinExistence type="predicted"/>
<keyword evidence="4" id="KW-1185">Reference proteome</keyword>
<organism evidence="3 4">
    <name type="scientific">Metarhizium anisopliae BRIP 53293</name>
    <dbReference type="NCBI Taxonomy" id="1291518"/>
    <lineage>
        <taxon>Eukaryota</taxon>
        <taxon>Fungi</taxon>
        <taxon>Dikarya</taxon>
        <taxon>Ascomycota</taxon>
        <taxon>Pezizomycotina</taxon>
        <taxon>Sordariomycetes</taxon>
        <taxon>Hypocreomycetidae</taxon>
        <taxon>Hypocreales</taxon>
        <taxon>Clavicipitaceae</taxon>
        <taxon>Metarhizium</taxon>
    </lineage>
</organism>
<sequence>MATELGASYFFNTPSSKLFFPTIAARLMHSIPELKEHLWSSLEHCGWVSKAEIEGKDCKQQMETLILNPIKYLSAKSSEKWSRVIVVDALDKCEREHIATICTQLSRLHGLDSVRLRIFLTGRSHGTIVQIFKDLEKKCIARSLSMLEYSSETSVDIAKVLEANFAGIKKRKNIEEDWPAPKDLHHLVELATKPSPLFIYAAILCRSVDLVTISSPVTRSRPWLDKVKNASNLDQQLDHMYEDALDGAMAGLHEHEKQLLEDVLRSILLFFTPLPSKSLAALLGKNDRDVDYLLSNLHAVLDIQPGDPVKILHESFRDWLLGTEGKYRVDALDTHMMLTRHCMDRMKGYGEWSARGLHRDLYGHGDYGKTTKDIGAPISNVIPLDLE</sequence>
<evidence type="ECO:0000256" key="1">
    <source>
        <dbReference type="ARBA" id="ARBA00022737"/>
    </source>
</evidence>
<dbReference type="InterPro" id="IPR056884">
    <property type="entry name" value="NPHP3-like_N"/>
</dbReference>
<gene>
    <name evidence="3" type="ORF">H634G_06884</name>
</gene>
<evidence type="ECO:0000259" key="2">
    <source>
        <dbReference type="Pfam" id="PF24883"/>
    </source>
</evidence>
<reference evidence="4" key="1">
    <citation type="journal article" date="2014" name="BMC Genomics">
        <title>The genome sequence of the biocontrol fungus Metarhizium anisopliae and comparative genomics of Metarhizium species.</title>
        <authorList>
            <person name="Pattemore J.A."/>
            <person name="Hane J.K."/>
            <person name="Williams A.H."/>
            <person name="Wilson B.A."/>
            <person name="Stodart B.J."/>
            <person name="Ash G.J."/>
        </authorList>
    </citation>
    <scope>NUCLEOTIDE SEQUENCE [LARGE SCALE GENOMIC DNA]</scope>
    <source>
        <strain evidence="4">BRIP 53293</strain>
    </source>
</reference>
<protein>
    <recommendedName>
        <fullName evidence="2">Nephrocystin 3-like N-terminal domain-containing protein</fullName>
    </recommendedName>
</protein>
<evidence type="ECO:0000313" key="3">
    <source>
        <dbReference type="EMBL" id="KJK77917.1"/>
    </source>
</evidence>